<evidence type="ECO:0000313" key="3">
    <source>
        <dbReference type="Proteomes" id="UP000887013"/>
    </source>
</evidence>
<feature type="transmembrane region" description="Helical" evidence="1">
    <location>
        <begin position="18"/>
        <end position="41"/>
    </location>
</feature>
<name>A0A8X6NMK9_NEPPI</name>
<keyword evidence="3" id="KW-1185">Reference proteome</keyword>
<accession>A0A8X6NMK9</accession>
<dbReference type="AlphaFoldDB" id="A0A8X6NMK9"/>
<dbReference type="Proteomes" id="UP000887013">
    <property type="component" value="Unassembled WGS sequence"/>
</dbReference>
<proteinExistence type="predicted"/>
<gene>
    <name evidence="2" type="ORF">NPIL_53351</name>
</gene>
<organism evidence="2 3">
    <name type="scientific">Nephila pilipes</name>
    <name type="common">Giant wood spider</name>
    <name type="synonym">Nephila maculata</name>
    <dbReference type="NCBI Taxonomy" id="299642"/>
    <lineage>
        <taxon>Eukaryota</taxon>
        <taxon>Metazoa</taxon>
        <taxon>Ecdysozoa</taxon>
        <taxon>Arthropoda</taxon>
        <taxon>Chelicerata</taxon>
        <taxon>Arachnida</taxon>
        <taxon>Araneae</taxon>
        <taxon>Araneomorphae</taxon>
        <taxon>Entelegynae</taxon>
        <taxon>Araneoidea</taxon>
        <taxon>Nephilidae</taxon>
        <taxon>Nephila</taxon>
    </lineage>
</organism>
<reference evidence="2" key="1">
    <citation type="submission" date="2020-08" db="EMBL/GenBank/DDBJ databases">
        <title>Multicomponent nature underlies the extraordinary mechanical properties of spider dragline silk.</title>
        <authorList>
            <person name="Kono N."/>
            <person name="Nakamura H."/>
            <person name="Mori M."/>
            <person name="Yoshida Y."/>
            <person name="Ohtoshi R."/>
            <person name="Malay A.D."/>
            <person name="Moran D.A.P."/>
            <person name="Tomita M."/>
            <person name="Numata K."/>
            <person name="Arakawa K."/>
        </authorList>
    </citation>
    <scope>NUCLEOTIDE SEQUENCE</scope>
</reference>
<evidence type="ECO:0000313" key="2">
    <source>
        <dbReference type="EMBL" id="GFT23965.1"/>
    </source>
</evidence>
<keyword evidence="1" id="KW-0812">Transmembrane</keyword>
<keyword evidence="1" id="KW-1133">Transmembrane helix</keyword>
<keyword evidence="1" id="KW-0472">Membrane</keyword>
<protein>
    <submittedName>
        <fullName evidence="2">Uncharacterized protein</fullName>
    </submittedName>
</protein>
<sequence length="100" mass="11479">MIWPEEAKRQQQKNLHPFLLYVCGTLGPFFLMAEIICVSHATNLCLTKAQKESFSKLPVRHPDPPYIIPDAQPPRISTLFTHERDCCWFLRDSIRSGGVP</sequence>
<evidence type="ECO:0000256" key="1">
    <source>
        <dbReference type="SAM" id="Phobius"/>
    </source>
</evidence>
<dbReference type="EMBL" id="BMAW01059986">
    <property type="protein sequence ID" value="GFT23965.1"/>
    <property type="molecule type" value="Genomic_DNA"/>
</dbReference>
<comment type="caution">
    <text evidence="2">The sequence shown here is derived from an EMBL/GenBank/DDBJ whole genome shotgun (WGS) entry which is preliminary data.</text>
</comment>